<gene>
    <name evidence="2" type="ORF">ADIMK_4138</name>
</gene>
<dbReference type="RefSeq" id="WP_036192362.1">
    <property type="nucleotide sequence ID" value="NZ_JMQN01000063.1"/>
</dbReference>
<name>A0A081FT26_9GAMM</name>
<feature type="domain" description="DUF403" evidence="1">
    <location>
        <begin position="1"/>
        <end position="306"/>
    </location>
</feature>
<evidence type="ECO:0000313" key="3">
    <source>
        <dbReference type="Proteomes" id="UP000028252"/>
    </source>
</evidence>
<dbReference type="STRING" id="1232683.ADIMK_4138"/>
<dbReference type="OrthoDB" id="9803532at2"/>
<dbReference type="PATRIC" id="fig|1232683.4.peg.4069"/>
<dbReference type="Proteomes" id="UP000028252">
    <property type="component" value="Unassembled WGS sequence"/>
</dbReference>
<evidence type="ECO:0000313" key="2">
    <source>
        <dbReference type="EMBL" id="KEA61681.1"/>
    </source>
</evidence>
<dbReference type="InterPro" id="IPR051680">
    <property type="entry name" value="ATP-dep_Glu-Cys_Ligase-2"/>
</dbReference>
<keyword evidence="3" id="KW-1185">Reference proteome</keyword>
<evidence type="ECO:0000259" key="1">
    <source>
        <dbReference type="Pfam" id="PF04168"/>
    </source>
</evidence>
<dbReference type="PANTHER" id="PTHR34595">
    <property type="entry name" value="BLR5612 PROTEIN"/>
    <property type="match status" value="1"/>
</dbReference>
<accession>A0A081FT26</accession>
<sequence length="309" mass="35593">MLSTVAERLYWMARYLERVENTARLVSVYDKLLFDVPNEITIGWYNLVILNSATDLFEDRYKNQDERNVVKFLLADDTNPSSMLSAIKMVRENIRTSRDVVPAETWEQINELYLFARDNIQQGINRSRRHEFLSDIIKSCQTLSGLLYGTMSHDAGWQFMKMGRDLERADMTTRLLDAGAFALIEVNGDANVNLRQIVWGNVLRSASAYMSYRRTVKAAVSGPEVANFMLTDPHFPRAVYFCLLQIDVAAGKLPKSENVRKVLKEIDTGVFQIEDDRDLGQDFRDFLNDLQVQLGKLHDSIYQTWFPVP</sequence>
<organism evidence="2 3">
    <name type="scientific">Marinobacterium lacunae</name>
    <dbReference type="NCBI Taxonomy" id="1232683"/>
    <lineage>
        <taxon>Bacteria</taxon>
        <taxon>Pseudomonadati</taxon>
        <taxon>Pseudomonadota</taxon>
        <taxon>Gammaproteobacteria</taxon>
        <taxon>Oceanospirillales</taxon>
        <taxon>Oceanospirillaceae</taxon>
        <taxon>Marinobacterium</taxon>
    </lineage>
</organism>
<dbReference type="Pfam" id="PF04168">
    <property type="entry name" value="Alpha-E"/>
    <property type="match status" value="1"/>
</dbReference>
<dbReference type="eggNOG" id="COG2307">
    <property type="taxonomic scope" value="Bacteria"/>
</dbReference>
<protein>
    <recommendedName>
        <fullName evidence="1">DUF403 domain-containing protein</fullName>
    </recommendedName>
</protein>
<proteinExistence type="predicted"/>
<comment type="caution">
    <text evidence="2">The sequence shown here is derived from an EMBL/GenBank/DDBJ whole genome shotgun (WGS) entry which is preliminary data.</text>
</comment>
<dbReference type="EMBL" id="JMQN01000063">
    <property type="protein sequence ID" value="KEA61681.1"/>
    <property type="molecule type" value="Genomic_DNA"/>
</dbReference>
<dbReference type="InterPro" id="IPR007296">
    <property type="entry name" value="DUF403"/>
</dbReference>
<dbReference type="PANTHER" id="PTHR34595:SF7">
    <property type="entry name" value="SLL1039 PROTEIN"/>
    <property type="match status" value="1"/>
</dbReference>
<dbReference type="AlphaFoldDB" id="A0A081FT26"/>
<reference evidence="2 3" key="1">
    <citation type="submission" date="2014-04" db="EMBL/GenBank/DDBJ databases">
        <title>Marinobacterium kochiensis sp. nov., isolated from sediment sample collected from Kochi backwaters in Kerala, India.</title>
        <authorList>
            <person name="Singh A."/>
            <person name="Pinnaka A.K."/>
        </authorList>
    </citation>
    <scope>NUCLEOTIDE SEQUENCE [LARGE SCALE GENOMIC DNA]</scope>
    <source>
        <strain evidence="2 3">AK27</strain>
    </source>
</reference>